<name>A0AAQ4EHI7_AMBAM</name>
<evidence type="ECO:0000313" key="2">
    <source>
        <dbReference type="Proteomes" id="UP001321473"/>
    </source>
</evidence>
<protein>
    <submittedName>
        <fullName evidence="1">Uncharacterized protein</fullName>
    </submittedName>
</protein>
<keyword evidence="2" id="KW-1185">Reference proteome</keyword>
<proteinExistence type="predicted"/>
<evidence type="ECO:0000313" key="1">
    <source>
        <dbReference type="EMBL" id="KAK8774216.1"/>
    </source>
</evidence>
<dbReference type="EMBL" id="JARKHS020015694">
    <property type="protein sequence ID" value="KAK8774216.1"/>
    <property type="molecule type" value="Genomic_DNA"/>
</dbReference>
<gene>
    <name evidence="1" type="ORF">V5799_011251</name>
</gene>
<comment type="caution">
    <text evidence="1">The sequence shown here is derived from an EMBL/GenBank/DDBJ whole genome shotgun (WGS) entry which is preliminary data.</text>
</comment>
<feature type="non-terminal residue" evidence="1">
    <location>
        <position position="70"/>
    </location>
</feature>
<sequence length="70" mass="8068">MERIDHALKDGGRLKAVKRKLGIGKNQMYALRDKERNVVSNMDKLVKLAAEFYTNLYRAMQRGKEAGEDQ</sequence>
<accession>A0AAQ4EHI7</accession>
<organism evidence="1 2">
    <name type="scientific">Amblyomma americanum</name>
    <name type="common">Lone star tick</name>
    <dbReference type="NCBI Taxonomy" id="6943"/>
    <lineage>
        <taxon>Eukaryota</taxon>
        <taxon>Metazoa</taxon>
        <taxon>Ecdysozoa</taxon>
        <taxon>Arthropoda</taxon>
        <taxon>Chelicerata</taxon>
        <taxon>Arachnida</taxon>
        <taxon>Acari</taxon>
        <taxon>Parasitiformes</taxon>
        <taxon>Ixodida</taxon>
        <taxon>Ixodoidea</taxon>
        <taxon>Ixodidae</taxon>
        <taxon>Amblyomminae</taxon>
        <taxon>Amblyomma</taxon>
    </lineage>
</organism>
<dbReference type="AlphaFoldDB" id="A0AAQ4EHI7"/>
<reference evidence="1 2" key="1">
    <citation type="journal article" date="2023" name="Arcadia Sci">
        <title>De novo assembly of a long-read Amblyomma americanum tick genome.</title>
        <authorList>
            <person name="Chou S."/>
            <person name="Poskanzer K.E."/>
            <person name="Rollins M."/>
            <person name="Thuy-Boun P.S."/>
        </authorList>
    </citation>
    <scope>NUCLEOTIDE SEQUENCE [LARGE SCALE GENOMIC DNA]</scope>
    <source>
        <strain evidence="1">F_SG_1</strain>
        <tissue evidence="1">Salivary glands</tissue>
    </source>
</reference>
<dbReference type="Proteomes" id="UP001321473">
    <property type="component" value="Unassembled WGS sequence"/>
</dbReference>